<evidence type="ECO:0000313" key="2">
    <source>
        <dbReference type="Proteomes" id="UP001321473"/>
    </source>
</evidence>
<evidence type="ECO:0000313" key="1">
    <source>
        <dbReference type="EMBL" id="KAK8773380.1"/>
    </source>
</evidence>
<comment type="caution">
    <text evidence="1">The sequence shown here is derived from an EMBL/GenBank/DDBJ whole genome shotgun (WGS) entry which is preliminary data.</text>
</comment>
<gene>
    <name evidence="1" type="ORF">V5799_012087</name>
</gene>
<organism evidence="1 2">
    <name type="scientific">Amblyomma americanum</name>
    <name type="common">Lone star tick</name>
    <dbReference type="NCBI Taxonomy" id="6943"/>
    <lineage>
        <taxon>Eukaryota</taxon>
        <taxon>Metazoa</taxon>
        <taxon>Ecdysozoa</taxon>
        <taxon>Arthropoda</taxon>
        <taxon>Chelicerata</taxon>
        <taxon>Arachnida</taxon>
        <taxon>Acari</taxon>
        <taxon>Parasitiformes</taxon>
        <taxon>Ixodida</taxon>
        <taxon>Ixodoidea</taxon>
        <taxon>Ixodidae</taxon>
        <taxon>Amblyomminae</taxon>
        <taxon>Amblyomma</taxon>
    </lineage>
</organism>
<keyword evidence="2" id="KW-1185">Reference proteome</keyword>
<sequence length="1622" mass="176357">MPAWTPERRGAQHVRQHCITPATPTSATALRQCPAPPPDGNAPCLSPLLPMMIRQRSTSSPPDRCINATLATAALYGLGSTPTMTTASHLRRLFLLQVSICLLRCDAHCDDWKDAGRPSGMPAWTPERRGAQHVRQHCITPATPTSATALRQCPAPPPDGNAPCLSPLLPMMIRQRSTSSPPDRCINATLATAALYGLGSTPTMTTASHLRRLFLLQVSICLLRCDAHCDDWKDAGRPSWMPAWTPERRGAQHVRQHCITPATPTSATALRQCPAPPPDGNAPCLSPLLPMMIRQRSTSSPPDRCINATLATAALYGLGSTPTMTTASHLRRLFLLQVSICLLRCDAHCDDWKDAGRPSWMPAWTPERRGAQHVRQHCITPATPTSATALRQCPAPPPDGNAPCLSPLLPMMIRQRSTSSPPDRCINATLATAALYGLGSTPTMTTASHLRRLFLLQVSICLLRCDAHCDDWKDAGRPSWMPAWTPERRGAQHVRQHCITPATPTSATALRQCPAPPPDGNAPCLSPLLPMMIRQRSTSSPPDRCINATLATATLYGLGSTPTMTTASHLRRLFLLQVSICLLRCDAHCDDWKDAGRPSWMPAWTPERRGAQHVRQHCITPATPTSATALRQCPAPPPDGNAPCLSPLLPMMIRQRSTSSPPDRCINATLATAALYGLGSTPTMTTASHLRRLFLLQVSICLLRCDAHCDDWKDAGRPSWMPAWTPERRGAQHVRQHCITPATPTSATALRQCPAPPPDGNAPCLSPLLPMMIRQRSTSSPPDRCINATLATAALYGLGSTPTMTTASHLRRLFLLQVSICLLRCDAHCDDWKDAGRPSWMPAWTPERRGAQHVRQHCITPATPTSATALRQCPAPPPDGNAPCLSPLLPMTIRQRSTSSPPDRCINATLATAALYGLGSIPTMTTASHLLRLFLLQVSICLLRCDAHCNDWKDAGRPSWMPAWTPERRGAQHVRQHCITPATPTSATALRQCPAPPPDGNAPCLSPLLPMMIRQRSTSSPPDRCINATLATAALYGLGSTPTMTTASHLRRLFLLQVSICLLRCDAHCDDWKDAGRPSWMPAWTPERRGAQHVRQHCITPATPTSATALRQCPAPPPDGNAPCLSPLLPMMIRQRSTSSPPDRCINATLATAALYVLGSTPTMTTASHLRRLFLLQESICLLRCDAHCDDWKDAGRPSWMPAWTPERRGAQHVRQHCITPATPTSATALRQCPAPPPDGNAPCLSPLLPMMIRQRSTSSPPDRCINATLATAALYGLGSTPTMTTASHLRRLFLLQVSICLLRCDAHCDDWKDAGRPSWMPAWTPERRGAQHVRQHCITPATPTSATALRQCPAPPPDGNAPCLSPLLPMMIRQRSTSSPPDRCINATLATAALYGLGSTPTMTTASHLRRLFLLQVSICLLRCDAHCDDWKDAGRPSWMPAWTPERRGAQHVRQHCITPATPTSATALRQCPVPPPDGNAPCLSPLLPMMIRQRSTSSPPDRCINATLATAALYGLGSTPTMTTASHLRRLFLLQVSICFLRCDAHCDDWKDAGRPSWMPAWTPERRGAQHVRQHCIMPAPPHVSDSVAPVPGTTTGWKRPLSITATSDDDSPAINLLPT</sequence>
<protein>
    <submittedName>
        <fullName evidence="1">Uncharacterized protein</fullName>
    </submittedName>
</protein>
<dbReference type="Proteomes" id="UP001321473">
    <property type="component" value="Unassembled WGS sequence"/>
</dbReference>
<proteinExistence type="predicted"/>
<reference evidence="1 2" key="1">
    <citation type="journal article" date="2023" name="Arcadia Sci">
        <title>De novo assembly of a long-read Amblyomma americanum tick genome.</title>
        <authorList>
            <person name="Chou S."/>
            <person name="Poskanzer K.E."/>
            <person name="Rollins M."/>
            <person name="Thuy-Boun P.S."/>
        </authorList>
    </citation>
    <scope>NUCLEOTIDE SEQUENCE [LARGE SCALE GENOMIC DNA]</scope>
    <source>
        <strain evidence="1">F_SG_1</strain>
        <tissue evidence="1">Salivary glands</tissue>
    </source>
</reference>
<accession>A0AAQ4EFD0</accession>
<name>A0AAQ4EFD0_AMBAM</name>
<dbReference type="EMBL" id="JARKHS020016987">
    <property type="protein sequence ID" value="KAK8773380.1"/>
    <property type="molecule type" value="Genomic_DNA"/>
</dbReference>